<evidence type="ECO:0000256" key="4">
    <source>
        <dbReference type="ARBA" id="ARBA00022679"/>
    </source>
</evidence>
<dbReference type="PROSITE" id="PS50113">
    <property type="entry name" value="PAC"/>
    <property type="match status" value="1"/>
</dbReference>
<feature type="domain" description="Histidine kinase" evidence="9">
    <location>
        <begin position="281"/>
        <end position="498"/>
    </location>
</feature>
<dbReference type="CDD" id="cd00082">
    <property type="entry name" value="HisKA"/>
    <property type="match status" value="1"/>
</dbReference>
<dbReference type="GO" id="GO:0000155">
    <property type="term" value="F:phosphorelay sensor kinase activity"/>
    <property type="evidence" value="ECO:0007669"/>
    <property type="project" value="InterPro"/>
</dbReference>
<dbReference type="CDD" id="cd00130">
    <property type="entry name" value="PAS"/>
    <property type="match status" value="1"/>
</dbReference>
<dbReference type="OrthoDB" id="9813394at2"/>
<keyword evidence="3" id="KW-0597">Phosphoprotein</keyword>
<dbReference type="GO" id="GO:0005524">
    <property type="term" value="F:ATP binding"/>
    <property type="evidence" value="ECO:0007669"/>
    <property type="project" value="UniProtKB-KW"/>
</dbReference>
<organism evidence="12 13">
    <name type="scientific">Anaeromicrobium sediminis</name>
    <dbReference type="NCBI Taxonomy" id="1478221"/>
    <lineage>
        <taxon>Bacteria</taxon>
        <taxon>Bacillati</taxon>
        <taxon>Bacillota</taxon>
        <taxon>Clostridia</taxon>
        <taxon>Peptostreptococcales</taxon>
        <taxon>Thermotaleaceae</taxon>
        <taxon>Anaeromicrobium</taxon>
    </lineage>
</organism>
<dbReference type="InterPro" id="IPR035965">
    <property type="entry name" value="PAS-like_dom_sf"/>
</dbReference>
<protein>
    <recommendedName>
        <fullName evidence="2">histidine kinase</fullName>
        <ecNumber evidence="2">2.7.13.3</ecNumber>
    </recommendedName>
</protein>
<evidence type="ECO:0000256" key="8">
    <source>
        <dbReference type="ARBA" id="ARBA00023012"/>
    </source>
</evidence>
<proteinExistence type="predicted"/>
<keyword evidence="7" id="KW-0067">ATP-binding</keyword>
<dbReference type="SMART" id="SM00387">
    <property type="entry name" value="HATPase_c"/>
    <property type="match status" value="1"/>
</dbReference>
<dbReference type="InterPro" id="IPR000014">
    <property type="entry name" value="PAS"/>
</dbReference>
<keyword evidence="5" id="KW-0547">Nucleotide-binding</keyword>
<accession>A0A267MG72</accession>
<dbReference type="PRINTS" id="PR00344">
    <property type="entry name" value="BCTRLSENSOR"/>
</dbReference>
<dbReference type="AlphaFoldDB" id="A0A267MG72"/>
<evidence type="ECO:0000259" key="11">
    <source>
        <dbReference type="PROSITE" id="PS50113"/>
    </source>
</evidence>
<dbReference type="FunFam" id="3.30.565.10:FF:000037">
    <property type="entry name" value="Hybrid sensor histidine kinase/response regulator"/>
    <property type="match status" value="1"/>
</dbReference>
<dbReference type="Pfam" id="PF00512">
    <property type="entry name" value="HisKA"/>
    <property type="match status" value="1"/>
</dbReference>
<comment type="catalytic activity">
    <reaction evidence="1">
        <text>ATP + protein L-histidine = ADP + protein N-phospho-L-histidine.</text>
        <dbReference type="EC" id="2.7.13.3"/>
    </reaction>
</comment>
<dbReference type="Pfam" id="PF00989">
    <property type="entry name" value="PAS"/>
    <property type="match status" value="1"/>
</dbReference>
<dbReference type="InterPro" id="IPR013767">
    <property type="entry name" value="PAS_fold"/>
</dbReference>
<evidence type="ECO:0000256" key="3">
    <source>
        <dbReference type="ARBA" id="ARBA00022553"/>
    </source>
</evidence>
<dbReference type="SUPFAM" id="SSF55874">
    <property type="entry name" value="ATPase domain of HSP90 chaperone/DNA topoisomerase II/histidine kinase"/>
    <property type="match status" value="1"/>
</dbReference>
<dbReference type="PANTHER" id="PTHR43547">
    <property type="entry name" value="TWO-COMPONENT HISTIDINE KINASE"/>
    <property type="match status" value="1"/>
</dbReference>
<dbReference type="SUPFAM" id="SSF47384">
    <property type="entry name" value="Homodimeric domain of signal transducing histidine kinase"/>
    <property type="match status" value="1"/>
</dbReference>
<reference evidence="12 13" key="1">
    <citation type="submission" date="2017-06" db="EMBL/GenBank/DDBJ databases">
        <title>Draft genome sequence of anaerobic fermentative bacterium Anaeromicrobium sediminis DY2726D isolated from West Pacific Ocean sediments.</title>
        <authorList>
            <person name="Zeng X."/>
        </authorList>
    </citation>
    <scope>NUCLEOTIDE SEQUENCE [LARGE SCALE GENOMIC DNA]</scope>
    <source>
        <strain evidence="12 13">DY2726D</strain>
    </source>
</reference>
<dbReference type="Proteomes" id="UP000216024">
    <property type="component" value="Unassembled WGS sequence"/>
</dbReference>
<dbReference type="EMBL" id="NIBG01000014">
    <property type="protein sequence ID" value="PAB58581.1"/>
    <property type="molecule type" value="Genomic_DNA"/>
</dbReference>
<evidence type="ECO:0000313" key="12">
    <source>
        <dbReference type="EMBL" id="PAB58581.1"/>
    </source>
</evidence>
<dbReference type="InterPro" id="IPR003661">
    <property type="entry name" value="HisK_dim/P_dom"/>
</dbReference>
<dbReference type="EC" id="2.7.13.3" evidence="2"/>
<dbReference type="FunFam" id="1.10.287.130:FF:000001">
    <property type="entry name" value="Two-component sensor histidine kinase"/>
    <property type="match status" value="1"/>
</dbReference>
<feature type="domain" description="PAS" evidence="10">
    <location>
        <begin position="131"/>
        <end position="195"/>
    </location>
</feature>
<keyword evidence="13" id="KW-1185">Reference proteome</keyword>
<name>A0A267MG72_9FIRM</name>
<dbReference type="Pfam" id="PF02518">
    <property type="entry name" value="HATPase_c"/>
    <property type="match status" value="1"/>
</dbReference>
<evidence type="ECO:0000256" key="2">
    <source>
        <dbReference type="ARBA" id="ARBA00012438"/>
    </source>
</evidence>
<dbReference type="SMART" id="SM00091">
    <property type="entry name" value="PAS"/>
    <property type="match status" value="1"/>
</dbReference>
<feature type="domain" description="PAC" evidence="11">
    <location>
        <begin position="204"/>
        <end position="256"/>
    </location>
</feature>
<comment type="caution">
    <text evidence="12">The sequence shown here is derived from an EMBL/GenBank/DDBJ whole genome shotgun (WGS) entry which is preliminary data.</text>
</comment>
<evidence type="ECO:0000256" key="1">
    <source>
        <dbReference type="ARBA" id="ARBA00000085"/>
    </source>
</evidence>
<dbReference type="InterPro" id="IPR005467">
    <property type="entry name" value="His_kinase_dom"/>
</dbReference>
<evidence type="ECO:0000313" key="13">
    <source>
        <dbReference type="Proteomes" id="UP000216024"/>
    </source>
</evidence>
<evidence type="ECO:0000259" key="9">
    <source>
        <dbReference type="PROSITE" id="PS50109"/>
    </source>
</evidence>
<dbReference type="PROSITE" id="PS50112">
    <property type="entry name" value="PAS"/>
    <property type="match status" value="1"/>
</dbReference>
<dbReference type="Pfam" id="PF13426">
    <property type="entry name" value="PAS_9"/>
    <property type="match status" value="1"/>
</dbReference>
<keyword evidence="4" id="KW-0808">Transferase</keyword>
<evidence type="ECO:0000256" key="6">
    <source>
        <dbReference type="ARBA" id="ARBA00022777"/>
    </source>
</evidence>
<dbReference type="Gene3D" id="3.30.565.10">
    <property type="entry name" value="Histidine kinase-like ATPase, C-terminal domain"/>
    <property type="match status" value="1"/>
</dbReference>
<dbReference type="RefSeq" id="WP_095134524.1">
    <property type="nucleotide sequence ID" value="NZ_NIBG01000014.1"/>
</dbReference>
<dbReference type="InterPro" id="IPR036890">
    <property type="entry name" value="HATPase_C_sf"/>
</dbReference>
<dbReference type="Gene3D" id="3.30.450.20">
    <property type="entry name" value="PAS domain"/>
    <property type="match status" value="2"/>
</dbReference>
<evidence type="ECO:0000256" key="7">
    <source>
        <dbReference type="ARBA" id="ARBA00022840"/>
    </source>
</evidence>
<dbReference type="InterPro" id="IPR000700">
    <property type="entry name" value="PAS-assoc_C"/>
</dbReference>
<dbReference type="InterPro" id="IPR004358">
    <property type="entry name" value="Sig_transdc_His_kin-like_C"/>
</dbReference>
<evidence type="ECO:0000256" key="5">
    <source>
        <dbReference type="ARBA" id="ARBA00022741"/>
    </source>
</evidence>
<dbReference type="Gene3D" id="1.10.287.130">
    <property type="match status" value="1"/>
</dbReference>
<evidence type="ECO:0000259" key="10">
    <source>
        <dbReference type="PROSITE" id="PS50112"/>
    </source>
</evidence>
<dbReference type="CDD" id="cd16922">
    <property type="entry name" value="HATPase_EvgS-ArcB-TorS-like"/>
    <property type="match status" value="1"/>
</dbReference>
<sequence length="527" mass="61066">MVEMDIREYEKIIDFIDIQIWTLTDIDKYGIANHTHASFLGKTKEDLRNKKFNEVLSNNESLGCTSSTKRAWDLKETVITREWIKNYNGEERLLKIIKKPQIGDDGEVKYIICKAFDITKNNQRKTRQKIRNLQYAAIVENHTDFICKFFPDTTLTYANKTYCDYFGKTYEELIGSKFLDLVPKDEQEGVLRSYDGININNPTRTHEHRSVYKDGTLRWQKWTDEAFFDDYGNIIEFQSMGVDITDLKEREALLDEKIKESEEVISNILEYDKLKTEFFANISHELRTPLNLILGTLQLIELKKKNNNLMDKEHKILKQNCYRLIRLIDNLIDVTKIDAGYLELSLSNSNIVKIAEDIALSVVQFAQNKGIDVVFDTNMEDHNIAFDLDKLERILLNLLSNALKFTNEGGKIQVRVNVENESTSIVVEDDGIGIPKNKIDKIFDRFVQVDKTFKRHREGSGIGLALTSELIKMHGGNISVESEINNGSKFTVTIPNRIVEDMENNICDNYYNNSVERTYIEFSDIYS</sequence>
<dbReference type="PROSITE" id="PS50109">
    <property type="entry name" value="HIS_KIN"/>
    <property type="match status" value="1"/>
</dbReference>
<dbReference type="SMART" id="SM00388">
    <property type="entry name" value="HisKA"/>
    <property type="match status" value="1"/>
</dbReference>
<dbReference type="SUPFAM" id="SSF55785">
    <property type="entry name" value="PYP-like sensor domain (PAS domain)"/>
    <property type="match status" value="2"/>
</dbReference>
<keyword evidence="8" id="KW-0902">Two-component regulatory system</keyword>
<dbReference type="GO" id="GO:0006355">
    <property type="term" value="P:regulation of DNA-templated transcription"/>
    <property type="evidence" value="ECO:0007669"/>
    <property type="project" value="InterPro"/>
</dbReference>
<dbReference type="InterPro" id="IPR003594">
    <property type="entry name" value="HATPase_dom"/>
</dbReference>
<gene>
    <name evidence="12" type="ORF">CCE28_14905</name>
</gene>
<dbReference type="PANTHER" id="PTHR43547:SF2">
    <property type="entry name" value="HYBRID SIGNAL TRANSDUCTION HISTIDINE KINASE C"/>
    <property type="match status" value="1"/>
</dbReference>
<dbReference type="InterPro" id="IPR036097">
    <property type="entry name" value="HisK_dim/P_sf"/>
</dbReference>
<dbReference type="NCBIfam" id="TIGR00229">
    <property type="entry name" value="sensory_box"/>
    <property type="match status" value="2"/>
</dbReference>
<keyword evidence="6" id="KW-0418">Kinase</keyword>